<proteinExistence type="predicted"/>
<gene>
    <name evidence="1" type="ORF">PTE30175_04750</name>
</gene>
<dbReference type="Gene3D" id="3.30.420.40">
    <property type="match status" value="1"/>
</dbReference>
<evidence type="ECO:0000313" key="1">
    <source>
        <dbReference type="EMBL" id="VVE53415.1"/>
    </source>
</evidence>
<dbReference type="EMBL" id="CABPRZ010000028">
    <property type="protein sequence ID" value="VVE53415.1"/>
    <property type="molecule type" value="Genomic_DNA"/>
</dbReference>
<protein>
    <submittedName>
        <fullName evidence="1">Uncharacterized protein</fullName>
    </submittedName>
</protein>
<sequence>MVTEFLRRATRIAKSAAFRADAGVSAGDSGGCGVYFDDVAVQVVRLTRIPGPARARLTACGGAALPEGAVRAGRVRKPEAVARTLAEVCERLGLSATDVRRRDTAVIAVPAYTLVTETVVCPREMAPRAARAWGERFAAALLNDDGGRRRVGATWAGAGRRSLRVFACAGETVDDRLAIMEMAGLPVHAVDAAPLAVRRAYLWGSDGPTHAETCDATRLHGLVQIDEHGVDVGVFDAAECLSERRVPVAAEGATPMRLADAVHHICRELPVAPQRLHVSPGSLPQQTANAFCDAVSETLSVPVHTFDPLAGLDTVGAVGRVRNTLAQRAALATACGLALRGLAQRGMPLR</sequence>
<dbReference type="RefSeq" id="WP_150699512.1">
    <property type="nucleotide sequence ID" value="NZ_CABPRZ010000028.1"/>
</dbReference>
<dbReference type="AlphaFoldDB" id="A0A5E4YYL9"/>
<dbReference type="OrthoDB" id="8937050at2"/>
<reference evidence="1 2" key="1">
    <citation type="submission" date="2019-08" db="EMBL/GenBank/DDBJ databases">
        <authorList>
            <person name="Peeters C."/>
        </authorList>
    </citation>
    <scope>NUCLEOTIDE SEQUENCE [LARGE SCALE GENOMIC DNA]</scope>
    <source>
        <strain evidence="1 2">LMG 30175</strain>
    </source>
</reference>
<accession>A0A5E4YYL9</accession>
<organism evidence="1 2">
    <name type="scientific">Pandoraea terrae</name>
    <dbReference type="NCBI Taxonomy" id="1537710"/>
    <lineage>
        <taxon>Bacteria</taxon>
        <taxon>Pseudomonadati</taxon>
        <taxon>Pseudomonadota</taxon>
        <taxon>Betaproteobacteria</taxon>
        <taxon>Burkholderiales</taxon>
        <taxon>Burkholderiaceae</taxon>
        <taxon>Pandoraea</taxon>
    </lineage>
</organism>
<name>A0A5E4YYL9_9BURK</name>
<evidence type="ECO:0000313" key="2">
    <source>
        <dbReference type="Proteomes" id="UP000414233"/>
    </source>
</evidence>
<keyword evidence="2" id="KW-1185">Reference proteome</keyword>
<dbReference type="Proteomes" id="UP000414233">
    <property type="component" value="Unassembled WGS sequence"/>
</dbReference>